<evidence type="ECO:0000256" key="1">
    <source>
        <dbReference type="ARBA" id="ARBA00004496"/>
    </source>
</evidence>
<dbReference type="FunFam" id="3.40.50.300:FF:000901">
    <property type="entry name" value="Chromosome partition protein Smc"/>
    <property type="match status" value="1"/>
</dbReference>
<dbReference type="GO" id="GO:0030261">
    <property type="term" value="P:chromosome condensation"/>
    <property type="evidence" value="ECO:0007669"/>
    <property type="project" value="InterPro"/>
</dbReference>
<dbReference type="AlphaFoldDB" id="F2R5F4"/>
<dbReference type="SUPFAM" id="SSF75553">
    <property type="entry name" value="Smc hinge domain"/>
    <property type="match status" value="1"/>
</dbReference>
<dbReference type="Gene3D" id="3.40.50.300">
    <property type="entry name" value="P-loop containing nucleotide triphosphate hydrolases"/>
    <property type="match status" value="2"/>
</dbReference>
<dbReference type="HOGENOM" id="CLU_001042_2_0_11"/>
<keyword evidence="4 7" id="KW-0067">ATP-binding</keyword>
<dbReference type="CDD" id="cd03278">
    <property type="entry name" value="ABC_SMC_barmotin"/>
    <property type="match status" value="2"/>
</dbReference>
<dbReference type="Gene3D" id="1.10.287.1490">
    <property type="match status" value="1"/>
</dbReference>
<evidence type="ECO:0000256" key="7">
    <source>
        <dbReference type="HAMAP-Rule" id="MF_01894"/>
    </source>
</evidence>
<feature type="coiled-coil region" evidence="7">
    <location>
        <begin position="178"/>
        <end position="212"/>
    </location>
</feature>
<feature type="coiled-coil region" evidence="7">
    <location>
        <begin position="662"/>
        <end position="773"/>
    </location>
</feature>
<evidence type="ECO:0000256" key="4">
    <source>
        <dbReference type="ARBA" id="ARBA00022840"/>
    </source>
</evidence>
<evidence type="ECO:0000256" key="8">
    <source>
        <dbReference type="SAM" id="MobiDB-lite"/>
    </source>
</evidence>
<feature type="coiled-coil region" evidence="7">
    <location>
        <begin position="824"/>
        <end position="851"/>
    </location>
</feature>
<dbReference type="PATRIC" id="fig|953739.5.peg.409"/>
<sequence length="1193" mass="128576">MKRTGPGRVPGVHLKALTLRGFKSFASATTLRFEPGITCVVGPNGSGKSNVVDALSWVMGEQGAKSLRGGKMEDVIFAGTTGRPPLGRAEVSLTIDNSDGALPIDYAEVTLTRIMFRGGSSEYQINGDTCRLLDFQDLLSDSGIGREMHVIVGQGQLDSVLHADPMGRRAFIEEAAGVLKHRKRKEKALRKLDAMQANLARVQDLTDELRRQLKPLGRQAAVARRAVVIQADLRDARLRLLADDLVQLRSALTAEVADEAALLARKEATEEELRTALAREAALEAEARALVPRLERAQQNWYALSQLAERVRGTISLADARVKSATTAPAEERRGRDPEDLEREAARVREQEAELEAALEAAERALDDTVAHRAELEGALAAEERRLKDLARALADRREGLARLNGQVNAARSRAGSAQAEIDRLAAARDEAAERAVTAQEEYEQLKAEVDGLDAADGEQSERHEAARRDLAEAESALTAAREAAATAERRRAATQARHETLALGLRRKDGTGALLDAGLSGLLGPVAELLSVTPGYEVPVAAALGAAADALAAGGPATAAEALRLLRKQDAGRVSLLLAGAPEPEPAPATGGHPYAADLVRGPEELMGAVRRLLAGVVVVADLDEATELVRTRPALTAVTTEGDLLGAHLAQGGSAGAPSLLEVQASVAEAAAELDELSVQCEELAAAQHEAGERRRTAAALVEELDARRRTAEREKSAVAQRLGRLAGQARGAAGEAERTAAAAARAQEALEKATAEAEELAERLLVAQEAAAFGEGGDEEPDTAVRDRLAIDGSNARQTEMEARLQVRTHEERVKGLAGRADSLDRAARAEREARARAEQRRARLRHEERVAGAVAAGARTLLAHVEVSLVRAERERVAAQAARADREEGLAAARTRGRDLKAELDKLTDSVHRGEVLGAEKRLRIEQLETKAQEEFGVAAEALVAEYGPEQLVPPSPAVDGDAEGAEADAPRPFNRSEQEKRLKAAERAYHQLGKVNPLALEEFAALEERHRFLSEQLEDLRKTRTDLLQVVKEVDLRVEQVFTEAYRDTAREFEGVFSRLFPGGEGRLVLTDPDNMLTTGVEVEARPPGKKVKRLSLLSGGERSLTAVALLVSIFKARPSPFYVMDEVEAALDDTNLQRLIRIMQELQESSQLIVITHQKRTMEVADALYGVSMQGDGVSKVISQRLR</sequence>
<dbReference type="InterPro" id="IPR010935">
    <property type="entry name" value="SMC_hinge"/>
</dbReference>
<dbReference type="GO" id="GO:0007059">
    <property type="term" value="P:chromosome segregation"/>
    <property type="evidence" value="ECO:0007669"/>
    <property type="project" value="UniProtKB-UniRule"/>
</dbReference>
<dbReference type="Gene3D" id="3.30.70.1620">
    <property type="match status" value="1"/>
</dbReference>
<comment type="domain">
    <text evidence="7">Contains large globular domains required for ATP hydrolysis at each terminus and a third globular domain forming a flexible hinge near the middle of the molecule. These domains are separated by coiled-coil structures.</text>
</comment>
<dbReference type="FunFam" id="3.40.50.300:FF:000984">
    <property type="entry name" value="Chromosome partition protein Smc"/>
    <property type="match status" value="1"/>
</dbReference>
<dbReference type="HAMAP" id="MF_01894">
    <property type="entry name" value="Smc_prok"/>
    <property type="match status" value="1"/>
</dbReference>
<dbReference type="InterPro" id="IPR036277">
    <property type="entry name" value="SMC_hinge_sf"/>
</dbReference>
<evidence type="ECO:0000256" key="5">
    <source>
        <dbReference type="ARBA" id="ARBA00023054"/>
    </source>
</evidence>
<dbReference type="NCBIfam" id="TIGR02168">
    <property type="entry name" value="SMC_prok_B"/>
    <property type="match status" value="1"/>
</dbReference>
<evidence type="ECO:0000256" key="3">
    <source>
        <dbReference type="ARBA" id="ARBA00022741"/>
    </source>
</evidence>
<reference evidence="10 11" key="1">
    <citation type="journal article" date="2011" name="BMC Genomics">
        <title>Genome-wide analysis of the role of GlnR in Streptomyces venezuelae provides new insights into global nitrogen regulation in actinomycetes.</title>
        <authorList>
            <person name="Pullan S.T."/>
            <person name="Bibb M.J."/>
            <person name="Merrick M."/>
        </authorList>
    </citation>
    <scope>NUCLEOTIDE SEQUENCE [LARGE SCALE GENOMIC DNA]</scope>
    <source>
        <strain evidence="11">ATCC 10712 / CBS 650.69 / DSM 40230 / JCM 4526 / NBRC 13096 / PD 04745</strain>
    </source>
</reference>
<evidence type="ECO:0000313" key="10">
    <source>
        <dbReference type="EMBL" id="CCA58558.1"/>
    </source>
</evidence>
<dbReference type="Pfam" id="PF06470">
    <property type="entry name" value="SMC_hinge"/>
    <property type="match status" value="1"/>
</dbReference>
<keyword evidence="3 7" id="KW-0547">Nucleotide-binding</keyword>
<dbReference type="EMBL" id="FR845719">
    <property type="protein sequence ID" value="CCA58558.1"/>
    <property type="molecule type" value="Genomic_DNA"/>
</dbReference>
<comment type="function">
    <text evidence="7">Required for chromosome condensation and partitioning.</text>
</comment>
<keyword evidence="6 7" id="KW-0238">DNA-binding</keyword>
<dbReference type="InterPro" id="IPR011890">
    <property type="entry name" value="SMC_prok"/>
</dbReference>
<dbReference type="GO" id="GO:0016887">
    <property type="term" value="F:ATP hydrolysis activity"/>
    <property type="evidence" value="ECO:0007669"/>
    <property type="project" value="InterPro"/>
</dbReference>
<organism evidence="10 11">
    <name type="scientific">Streptomyces venezuelae (strain ATCC 10712 / CBS 650.69 / DSM 40230 / JCM 4526 / NBRC 13096 / PD 04745)</name>
    <dbReference type="NCBI Taxonomy" id="953739"/>
    <lineage>
        <taxon>Bacteria</taxon>
        <taxon>Bacillati</taxon>
        <taxon>Actinomycetota</taxon>
        <taxon>Actinomycetes</taxon>
        <taxon>Kitasatosporales</taxon>
        <taxon>Streptomycetaceae</taxon>
        <taxon>Streptomyces</taxon>
    </lineage>
</organism>
<feature type="domain" description="SMC hinge" evidence="9">
    <location>
        <begin position="521"/>
        <end position="631"/>
    </location>
</feature>
<evidence type="ECO:0000313" key="11">
    <source>
        <dbReference type="Proteomes" id="UP000006854"/>
    </source>
</evidence>
<dbReference type="InterPro" id="IPR027417">
    <property type="entry name" value="P-loop_NTPase"/>
</dbReference>
<dbReference type="Proteomes" id="UP000006854">
    <property type="component" value="Chromosome"/>
</dbReference>
<dbReference type="SMART" id="SM00968">
    <property type="entry name" value="SMC_hinge"/>
    <property type="match status" value="1"/>
</dbReference>
<comment type="subcellular location">
    <subcellularLocation>
        <location evidence="1 7">Cytoplasm</location>
    </subcellularLocation>
</comment>
<dbReference type="PANTHER" id="PTHR43977">
    <property type="entry name" value="STRUCTURAL MAINTENANCE OF CHROMOSOMES PROTEIN 3"/>
    <property type="match status" value="1"/>
</dbReference>
<dbReference type="PIRSF" id="PIRSF005719">
    <property type="entry name" value="SMC"/>
    <property type="match status" value="1"/>
</dbReference>
<feature type="compositionally biased region" description="Basic and acidic residues" evidence="8">
    <location>
        <begin position="330"/>
        <end position="342"/>
    </location>
</feature>
<dbReference type="GO" id="GO:0005737">
    <property type="term" value="C:cytoplasm"/>
    <property type="evidence" value="ECO:0007669"/>
    <property type="project" value="UniProtKB-SubCell"/>
</dbReference>
<evidence type="ECO:0000259" key="9">
    <source>
        <dbReference type="SMART" id="SM00968"/>
    </source>
</evidence>
<keyword evidence="2 7" id="KW-0963">Cytoplasm</keyword>
<accession>F2R5F4</accession>
<feature type="binding site" evidence="7">
    <location>
        <begin position="43"/>
        <end position="50"/>
    </location>
    <ligand>
        <name>ATP</name>
        <dbReference type="ChEBI" id="CHEBI:30616"/>
    </ligand>
</feature>
<evidence type="ECO:0000256" key="6">
    <source>
        <dbReference type="ARBA" id="ARBA00023125"/>
    </source>
</evidence>
<dbReference type="InterPro" id="IPR024704">
    <property type="entry name" value="SMC"/>
</dbReference>
<dbReference type="GO" id="GO:0005694">
    <property type="term" value="C:chromosome"/>
    <property type="evidence" value="ECO:0007669"/>
    <property type="project" value="InterPro"/>
</dbReference>
<dbReference type="GO" id="GO:0007062">
    <property type="term" value="P:sister chromatid cohesion"/>
    <property type="evidence" value="ECO:0007669"/>
    <property type="project" value="InterPro"/>
</dbReference>
<dbReference type="Gene3D" id="1.20.1060.20">
    <property type="match status" value="1"/>
</dbReference>
<dbReference type="STRING" id="953739.SVEN_5272"/>
<comment type="similarity">
    <text evidence="7">Belongs to the SMC family.</text>
</comment>
<dbReference type="GO" id="GO:0005524">
    <property type="term" value="F:ATP binding"/>
    <property type="evidence" value="ECO:0007669"/>
    <property type="project" value="UniProtKB-UniRule"/>
</dbReference>
<gene>
    <name evidence="7" type="primary">smc</name>
    <name evidence="10" type="ordered locus">SVEN_5272</name>
</gene>
<dbReference type="GO" id="GO:0006260">
    <property type="term" value="P:DNA replication"/>
    <property type="evidence" value="ECO:0007669"/>
    <property type="project" value="UniProtKB-UniRule"/>
</dbReference>
<proteinExistence type="inferred from homology"/>
<keyword evidence="11" id="KW-1185">Reference proteome</keyword>
<protein>
    <recommendedName>
        <fullName evidence="7">Chromosome partition protein Smc</fullName>
    </recommendedName>
</protein>
<dbReference type="InterPro" id="IPR003395">
    <property type="entry name" value="RecF/RecN/SMC_N"/>
</dbReference>
<feature type="region of interest" description="Disordered" evidence="8">
    <location>
        <begin position="959"/>
        <end position="981"/>
    </location>
</feature>
<dbReference type="SUPFAM" id="SSF52540">
    <property type="entry name" value="P-loop containing nucleoside triphosphate hydrolases"/>
    <property type="match status" value="1"/>
</dbReference>
<dbReference type="KEGG" id="sve:SVEN_5272"/>
<dbReference type="Pfam" id="PF02463">
    <property type="entry name" value="SMC_N"/>
    <property type="match status" value="1"/>
</dbReference>
<dbReference type="eggNOG" id="COG1196">
    <property type="taxonomic scope" value="Bacteria"/>
</dbReference>
<evidence type="ECO:0000256" key="2">
    <source>
        <dbReference type="ARBA" id="ARBA00022490"/>
    </source>
</evidence>
<dbReference type="GO" id="GO:0003677">
    <property type="term" value="F:DNA binding"/>
    <property type="evidence" value="ECO:0007669"/>
    <property type="project" value="UniProtKB-UniRule"/>
</dbReference>
<keyword evidence="5 7" id="KW-0175">Coiled coil</keyword>
<name>F2R5F4_STRVP</name>
<feature type="region of interest" description="Disordered" evidence="8">
    <location>
        <begin position="323"/>
        <end position="342"/>
    </location>
</feature>
<comment type="subunit">
    <text evidence="7">Homodimer.</text>
</comment>